<dbReference type="Proteomes" id="UP001216558">
    <property type="component" value="Unassembled WGS sequence"/>
</dbReference>
<evidence type="ECO:0000256" key="5">
    <source>
        <dbReference type="ARBA" id="ARBA00022741"/>
    </source>
</evidence>
<evidence type="ECO:0000256" key="6">
    <source>
        <dbReference type="ARBA" id="ARBA00022840"/>
    </source>
</evidence>
<keyword evidence="3" id="KW-0602">Photosynthesis</keyword>
<dbReference type="PANTHER" id="PTHR44119:SF1">
    <property type="entry name" value="MAGNESIUM-CHELATASE SUBUNIT CHLH, CHLOROPLASTIC"/>
    <property type="match status" value="1"/>
</dbReference>
<comment type="pathway">
    <text evidence="8">Porphyrin-containing compound metabolism.</text>
</comment>
<dbReference type="RefSeq" id="WP_273677161.1">
    <property type="nucleotide sequence ID" value="NZ_JAQQXQ010000004.1"/>
</dbReference>
<feature type="domain" description="Magnesium chelatase subunit H N-terminal" evidence="11">
    <location>
        <begin position="18"/>
        <end position="175"/>
    </location>
</feature>
<keyword evidence="5" id="KW-0547">Nucleotide-binding</keyword>
<keyword evidence="7" id="KW-0149">Chlorophyll biosynthesis</keyword>
<evidence type="ECO:0000313" key="12">
    <source>
        <dbReference type="EMBL" id="MDC8754290.1"/>
    </source>
</evidence>
<dbReference type="EC" id="6.6.1.1" evidence="2"/>
<comment type="caution">
    <text evidence="12">The sequence shown here is derived from an EMBL/GenBank/DDBJ whole genome shotgun (WGS) entry which is preliminary data.</text>
</comment>
<feature type="domain" description="CobN/magnesium chelatase" evidence="10">
    <location>
        <begin position="179"/>
        <end position="773"/>
    </location>
</feature>
<name>A0ABT5JPI4_9SPHN</name>
<dbReference type="Pfam" id="PF02514">
    <property type="entry name" value="CobN-Mg_chel"/>
    <property type="match status" value="2"/>
</dbReference>
<evidence type="ECO:0000256" key="7">
    <source>
        <dbReference type="ARBA" id="ARBA00023171"/>
    </source>
</evidence>
<dbReference type="PANTHER" id="PTHR44119">
    <property type="entry name" value="MAGNESIUM-CHELATASE SUBUNIT CHLH, CHLOROPLASTIC"/>
    <property type="match status" value="1"/>
</dbReference>
<accession>A0ABT5JPI4</accession>
<keyword evidence="4 12" id="KW-0436">Ligase</keyword>
<evidence type="ECO:0000256" key="4">
    <source>
        <dbReference type="ARBA" id="ARBA00022598"/>
    </source>
</evidence>
<comment type="catalytic activity">
    <reaction evidence="9">
        <text>protoporphyrin IX + Mg(2+) + ATP + H2O = Mg-protoporphyrin IX + ADP + phosphate + 3 H(+)</text>
        <dbReference type="Rhea" id="RHEA:13961"/>
        <dbReference type="ChEBI" id="CHEBI:15377"/>
        <dbReference type="ChEBI" id="CHEBI:15378"/>
        <dbReference type="ChEBI" id="CHEBI:18420"/>
        <dbReference type="ChEBI" id="CHEBI:30616"/>
        <dbReference type="ChEBI" id="CHEBI:43474"/>
        <dbReference type="ChEBI" id="CHEBI:57306"/>
        <dbReference type="ChEBI" id="CHEBI:60492"/>
        <dbReference type="ChEBI" id="CHEBI:456216"/>
        <dbReference type="EC" id="6.6.1.1"/>
    </reaction>
</comment>
<protein>
    <recommendedName>
        <fullName evidence="2">magnesium chelatase</fullName>
        <ecNumber evidence="2">6.6.1.1</ecNumber>
    </recommendedName>
</protein>
<evidence type="ECO:0000256" key="9">
    <source>
        <dbReference type="ARBA" id="ARBA00048693"/>
    </source>
</evidence>
<evidence type="ECO:0000259" key="11">
    <source>
        <dbReference type="Pfam" id="PF11965"/>
    </source>
</evidence>
<dbReference type="GO" id="GO:0016851">
    <property type="term" value="F:magnesium chelatase activity"/>
    <property type="evidence" value="ECO:0007669"/>
    <property type="project" value="UniProtKB-EC"/>
</dbReference>
<evidence type="ECO:0000256" key="3">
    <source>
        <dbReference type="ARBA" id="ARBA00022531"/>
    </source>
</evidence>
<evidence type="ECO:0000256" key="8">
    <source>
        <dbReference type="ARBA" id="ARBA00023444"/>
    </source>
</evidence>
<evidence type="ECO:0000313" key="13">
    <source>
        <dbReference type="Proteomes" id="UP001216558"/>
    </source>
</evidence>
<evidence type="ECO:0000256" key="1">
    <source>
        <dbReference type="ARBA" id="ARBA00010851"/>
    </source>
</evidence>
<dbReference type="NCBIfam" id="TIGR02025">
    <property type="entry name" value="BchH"/>
    <property type="match status" value="1"/>
</dbReference>
<reference evidence="12 13" key="1">
    <citation type="submission" date="2022-10" db="EMBL/GenBank/DDBJ databases">
        <title>Erythrobacter sp. sf7 Genome sequencing.</title>
        <authorList>
            <person name="Park S."/>
        </authorList>
    </citation>
    <scope>NUCLEOTIDE SEQUENCE [LARGE SCALE GENOMIC DNA]</scope>
    <source>
        <strain evidence="13">sf7</strain>
    </source>
</reference>
<dbReference type="EMBL" id="JAQQXQ010000004">
    <property type="protein sequence ID" value="MDC8754290.1"/>
    <property type="molecule type" value="Genomic_DNA"/>
</dbReference>
<sequence>MHGSIPSASSLDPHAPVRVAIVTLDNHLKGAVDRAEAVLGPEGIELSLHAAAEWGSDPVELEKVKAAIAGADIVIATMLFLDDHIRMILPALEARREECDAMVCLMSAGEVVRLTKMGGYRMDAPATGPLALLKKLRGSAKPGGNSGAGQMKMLRRLPKLLKFIPGTAQDVRAYFLTLQYWLAGSDENVVAMVRALIDRYAAGERMYRRGITKAEAPIEYPETGVYHPRTQQRISESLRLLPPAKGDEAREGTVGLVLLRSYLLGRDSDHYDGAIAAFEAAGLKVVPVFASGLDARPAIEQFFIGPDGRPTVDAVVNLTGFSLVGGPAYSDAQAAREVLGKLDLPYLAAHAIEFQTIEDWAHRPQGLLPLEATMMVALPELDGSTVPHVFGGRAGNSGPCCTGCDRHCPRPASEKARPMQACPERAEALAAKTVQLIRLRKAERSARKLAIVVFNFPPNSGATATAAFMAVHESLYATLQRLAAEGYDVEVPESLDAMRDILLKGNAERYGTDANVAHRIPADEHVRREKYLAEIEAAWGPAPGKQLADGGHILIQGAHFGNVFVGVQPGFGYEGDPMRLLFEGGFAPTHAFSAFYRWLREDYGAHAILHFGTHGALEFMPGKQAGMSGKCWPDRLIGDTPNFYLYAANNPSEGMLAKRRSGATLISYLTPPLAQAGLYKGLSELKASVERWRATIDDPDHAEERADLETLIADQCEALDIACDDMSTLYDRLYEMEEALIPHGLHVFGRNPQGAEREDMLDAMMEAAGHGDAAPDRAMLAAKLDSSDELGALIHALDGGYVPPAPGGDVVVNPDVLPTGRNIHGFDPFLLPSAFACRMGNEQAERLIARHVESGQPFPESIAMVLWGTDNMKSEGVQIAQAMTLMGARPRRDSYGRLCGAELIPLEELGRPRIDVVMTLSGIFRDLLPMQTRMLAEAALLASGAEEPQEANFIRKHTLAQMEKHGCDLETAALRVFSNAEGAYGANVNQMIAGGVWADPDELANAFEVNKGFAYGVSGKPVQQRELLQSALGTVDFTYQNLESIELGINDVDQYVDGLGGVTRSVARAKGAETPVYILDATRGNTKVRTLAEQIDLETRTRTLNPKWFEGLLEHGYEGVRQIEGHVTSTLGWSATTGQVAPWVYQKISETFVLDETMRRRLSELNPKASARVANRLLEACDRHLWEPDEATLAALREANDELEDRLEGVFVGE</sequence>
<dbReference type="InterPro" id="IPR022571">
    <property type="entry name" value="Mg_chelatase_H_N"/>
</dbReference>
<comment type="similarity">
    <text evidence="1">Belongs to the Mg-chelatase subunit H family.</text>
</comment>
<dbReference type="InterPro" id="IPR003672">
    <property type="entry name" value="CobN/Mg_chltase"/>
</dbReference>
<organism evidence="12 13">
    <name type="scientific">Erythrobacter fulvus</name>
    <dbReference type="NCBI Taxonomy" id="2987523"/>
    <lineage>
        <taxon>Bacteria</taxon>
        <taxon>Pseudomonadati</taxon>
        <taxon>Pseudomonadota</taxon>
        <taxon>Alphaproteobacteria</taxon>
        <taxon>Sphingomonadales</taxon>
        <taxon>Erythrobacteraceae</taxon>
        <taxon>Erythrobacter/Porphyrobacter group</taxon>
        <taxon>Erythrobacter</taxon>
    </lineage>
</organism>
<dbReference type="Pfam" id="PF11965">
    <property type="entry name" value="DUF3479"/>
    <property type="match status" value="1"/>
</dbReference>
<dbReference type="NCBIfam" id="NF009942">
    <property type="entry name" value="PRK13405.1"/>
    <property type="match status" value="1"/>
</dbReference>
<keyword evidence="13" id="KW-1185">Reference proteome</keyword>
<dbReference type="CDD" id="cd10150">
    <property type="entry name" value="CobN_like"/>
    <property type="match status" value="1"/>
</dbReference>
<proteinExistence type="inferred from homology"/>
<keyword evidence="6" id="KW-0067">ATP-binding</keyword>
<evidence type="ECO:0000259" key="10">
    <source>
        <dbReference type="Pfam" id="PF02514"/>
    </source>
</evidence>
<evidence type="ECO:0000256" key="2">
    <source>
        <dbReference type="ARBA" id="ARBA00012825"/>
    </source>
</evidence>
<gene>
    <name evidence="12" type="ORF">OIK40_06490</name>
</gene>
<dbReference type="InterPro" id="IPR011771">
    <property type="entry name" value="BchH"/>
</dbReference>
<feature type="domain" description="CobN/magnesium chelatase" evidence="10">
    <location>
        <begin position="780"/>
        <end position="1192"/>
    </location>
</feature>